<comment type="subcellular location">
    <subcellularLocation>
        <location evidence="1">Nucleus</location>
    </subcellularLocation>
</comment>
<feature type="domain" description="LIM zinc-binding" evidence="11">
    <location>
        <begin position="62"/>
        <end position="124"/>
    </location>
</feature>
<evidence type="ECO:0000256" key="8">
    <source>
        <dbReference type="ARBA" id="ARBA00023242"/>
    </source>
</evidence>
<dbReference type="Gene3D" id="2.10.110.10">
    <property type="entry name" value="Cysteine Rich Protein"/>
    <property type="match status" value="2"/>
</dbReference>
<dbReference type="GO" id="GO:0000981">
    <property type="term" value="F:DNA-binding transcription factor activity, RNA polymerase II-specific"/>
    <property type="evidence" value="ECO:0007669"/>
    <property type="project" value="TreeGrafter"/>
</dbReference>
<keyword evidence="6" id="KW-0238">DNA-binding</keyword>
<dbReference type="GO" id="GO:0046872">
    <property type="term" value="F:metal ion binding"/>
    <property type="evidence" value="ECO:0007669"/>
    <property type="project" value="UniProtKB-KW"/>
</dbReference>
<evidence type="ECO:0000313" key="12">
    <source>
        <dbReference type="Proteomes" id="UP000887566"/>
    </source>
</evidence>
<dbReference type="GO" id="GO:0005634">
    <property type="term" value="C:nucleus"/>
    <property type="evidence" value="ECO:0007669"/>
    <property type="project" value="UniProtKB-SubCell"/>
</dbReference>
<protein>
    <submittedName>
        <fullName evidence="13">LIM zinc-binding domain-containing protein</fullName>
    </submittedName>
</protein>
<keyword evidence="5 9" id="KW-0440">LIM domain</keyword>
<feature type="compositionally biased region" description="Polar residues" evidence="10">
    <location>
        <begin position="158"/>
        <end position="167"/>
    </location>
</feature>
<dbReference type="WBParaSite" id="PSAMB.scaffold285size59135.g4317.t1">
    <property type="protein sequence ID" value="PSAMB.scaffold285size59135.g4317.t1"/>
    <property type="gene ID" value="PSAMB.scaffold285size59135.g4317"/>
</dbReference>
<keyword evidence="8" id="KW-0539">Nucleus</keyword>
<keyword evidence="4 9" id="KW-0862">Zinc</keyword>
<dbReference type="PROSITE" id="PS00478">
    <property type="entry name" value="LIM_DOMAIN_1"/>
    <property type="match status" value="2"/>
</dbReference>
<dbReference type="SUPFAM" id="SSF57716">
    <property type="entry name" value="Glucocorticoid receptor-like (DNA-binding domain)"/>
    <property type="match status" value="2"/>
</dbReference>
<dbReference type="AlphaFoldDB" id="A0A914W0I0"/>
<evidence type="ECO:0000256" key="4">
    <source>
        <dbReference type="ARBA" id="ARBA00022833"/>
    </source>
</evidence>
<evidence type="ECO:0000256" key="10">
    <source>
        <dbReference type="SAM" id="MobiDB-lite"/>
    </source>
</evidence>
<proteinExistence type="predicted"/>
<evidence type="ECO:0000259" key="11">
    <source>
        <dbReference type="PROSITE" id="PS50023"/>
    </source>
</evidence>
<feature type="domain" description="LIM zinc-binding" evidence="11">
    <location>
        <begin position="2"/>
        <end position="61"/>
    </location>
</feature>
<dbReference type="PANTHER" id="PTHR24208">
    <property type="entry name" value="LIM/HOMEOBOX PROTEIN LHX"/>
    <property type="match status" value="1"/>
</dbReference>
<dbReference type="SMART" id="SM00132">
    <property type="entry name" value="LIM"/>
    <property type="match status" value="2"/>
</dbReference>
<keyword evidence="7" id="KW-0371">Homeobox</keyword>
<dbReference type="PROSITE" id="PS50023">
    <property type="entry name" value="LIM_DOMAIN_2"/>
    <property type="match status" value="2"/>
</dbReference>
<keyword evidence="2 9" id="KW-0479">Metal-binding</keyword>
<evidence type="ECO:0000256" key="3">
    <source>
        <dbReference type="ARBA" id="ARBA00022737"/>
    </source>
</evidence>
<keyword evidence="3" id="KW-0677">Repeat</keyword>
<feature type="compositionally biased region" description="Polar residues" evidence="10">
    <location>
        <begin position="182"/>
        <end position="196"/>
    </location>
</feature>
<evidence type="ECO:0000256" key="6">
    <source>
        <dbReference type="ARBA" id="ARBA00023125"/>
    </source>
</evidence>
<dbReference type="InterPro" id="IPR001781">
    <property type="entry name" value="Znf_LIM"/>
</dbReference>
<dbReference type="InterPro" id="IPR050453">
    <property type="entry name" value="LIM_Homeobox_TF"/>
</dbReference>
<evidence type="ECO:0000313" key="13">
    <source>
        <dbReference type="WBParaSite" id="PSAMB.scaffold285size59135.g4317.t1"/>
    </source>
</evidence>
<name>A0A914W0I0_9BILA</name>
<sequence length="236" mass="25831">MAICGGCDHPIFDRYLFHVLDKPWHAACICCNDCKAPLADKCFSRDGILLCKDDFTRRFGTKCAGCDRLVDKNDLVRRARDKVFHVDCFCCTVCQKRLDTGEELYILNGNRFICKQDYICRPGGSDCGSDEIDDDDGGSDDIALKTEVDLAVMGLTDLSPSGAVTPTQQRSDSQQSGGGDSANTNASGKGGQSQDENGAGAGTKRRGRFRRHPQAHQTHPRTARSGNWTEYARHSG</sequence>
<reference evidence="13" key="1">
    <citation type="submission" date="2022-11" db="UniProtKB">
        <authorList>
            <consortium name="WormBaseParasite"/>
        </authorList>
    </citation>
    <scope>IDENTIFICATION</scope>
</reference>
<evidence type="ECO:0000256" key="7">
    <source>
        <dbReference type="ARBA" id="ARBA00023155"/>
    </source>
</evidence>
<keyword evidence="12" id="KW-1185">Reference proteome</keyword>
<dbReference type="Pfam" id="PF00412">
    <property type="entry name" value="LIM"/>
    <property type="match status" value="2"/>
</dbReference>
<organism evidence="12 13">
    <name type="scientific">Plectus sambesii</name>
    <dbReference type="NCBI Taxonomy" id="2011161"/>
    <lineage>
        <taxon>Eukaryota</taxon>
        <taxon>Metazoa</taxon>
        <taxon>Ecdysozoa</taxon>
        <taxon>Nematoda</taxon>
        <taxon>Chromadorea</taxon>
        <taxon>Plectida</taxon>
        <taxon>Plectina</taxon>
        <taxon>Plectoidea</taxon>
        <taxon>Plectidae</taxon>
        <taxon>Plectus</taxon>
    </lineage>
</organism>
<dbReference type="PANTHER" id="PTHR24208:SF105">
    <property type="entry name" value="DLIM1"/>
    <property type="match status" value="1"/>
</dbReference>
<dbReference type="FunFam" id="2.10.110.10:FF:000006">
    <property type="entry name" value="LIM homeobox transcription factor 1-beta"/>
    <property type="match status" value="1"/>
</dbReference>
<evidence type="ECO:0000256" key="5">
    <source>
        <dbReference type="ARBA" id="ARBA00023038"/>
    </source>
</evidence>
<dbReference type="Proteomes" id="UP000887566">
    <property type="component" value="Unplaced"/>
</dbReference>
<evidence type="ECO:0000256" key="2">
    <source>
        <dbReference type="ARBA" id="ARBA00022723"/>
    </source>
</evidence>
<dbReference type="GO" id="GO:0030182">
    <property type="term" value="P:neuron differentiation"/>
    <property type="evidence" value="ECO:0007669"/>
    <property type="project" value="TreeGrafter"/>
</dbReference>
<feature type="compositionally biased region" description="Basic residues" evidence="10">
    <location>
        <begin position="203"/>
        <end position="222"/>
    </location>
</feature>
<dbReference type="GO" id="GO:0000977">
    <property type="term" value="F:RNA polymerase II transcription regulatory region sequence-specific DNA binding"/>
    <property type="evidence" value="ECO:0007669"/>
    <property type="project" value="TreeGrafter"/>
</dbReference>
<evidence type="ECO:0000256" key="9">
    <source>
        <dbReference type="PROSITE-ProRule" id="PRU00125"/>
    </source>
</evidence>
<accession>A0A914W0I0</accession>
<feature type="region of interest" description="Disordered" evidence="10">
    <location>
        <begin position="157"/>
        <end position="236"/>
    </location>
</feature>
<evidence type="ECO:0000256" key="1">
    <source>
        <dbReference type="ARBA" id="ARBA00004123"/>
    </source>
</evidence>